<dbReference type="PROSITE" id="PS50110">
    <property type="entry name" value="RESPONSE_REGULATORY"/>
    <property type="match status" value="1"/>
</dbReference>
<dbReference type="GO" id="GO:0043565">
    <property type="term" value="F:sequence-specific DNA binding"/>
    <property type="evidence" value="ECO:0007669"/>
    <property type="project" value="InterPro"/>
</dbReference>
<sequence length="538" mass="62418">MNLYRIMIVDDEEEIRLGIIKKIDWEANGFIVVGDAENGQDALEKAEKLQPDVIMTDIKMPFMDGLELGKKLVELMPSTKIIVFSGCDDFEYAHKAIKINVVEYVLKPINSAELIEVLVRLKEQLDREYNEKRNLETLYKHYIKSLPVIREQFLVGAIEGRINEEQWHEQMEELGIEFKYKHLTVGIIQADGTLSFEENLNSFSGQKESALTPISIKKIVDENMGKYCKFISFIYSGMVIVMGNFEKKEDILLFIKGINEVCKVYKRIMSLTISAGIGYVYSNPSQIRFSYRTAQNALDYRFILGAGKAIYIDDVEPDNSIQLQLDEKEERSMLNAIKISSEDEISEAIDSLFKKTEDLLLPFNQYRIYLMEIMTSLLKLVQTYAFDIEEIFGENFNAYSYLESFNSIHEVKKWIIEKAIRINSYIKRERINSSMMLIEKAKQYIKENYSDYDVSVEKLCSKLHVSPTYFSTMFKKETGTSFVNYLTATRLEEAVKLLNTTDDKTYMIAEKVGYPEANYFSYVFKKQFGVSPSKYRKN</sequence>
<name>A0A0B5QKP4_CLOBE</name>
<dbReference type="GO" id="GO:0005737">
    <property type="term" value="C:cytoplasm"/>
    <property type="evidence" value="ECO:0007669"/>
    <property type="project" value="UniProtKB-SubCell"/>
</dbReference>
<accession>A0A0B5QKP4</accession>
<dbReference type="Gene3D" id="1.10.10.60">
    <property type="entry name" value="Homeodomain-like"/>
    <property type="match status" value="2"/>
</dbReference>
<evidence type="ECO:0000256" key="2">
    <source>
        <dbReference type="ARBA" id="ARBA00018672"/>
    </source>
</evidence>
<dbReference type="InterPro" id="IPR001789">
    <property type="entry name" value="Sig_transdc_resp-reg_receiver"/>
</dbReference>
<dbReference type="PANTHER" id="PTHR42713:SF3">
    <property type="entry name" value="TRANSCRIPTIONAL REGULATORY PROTEIN HPTR"/>
    <property type="match status" value="1"/>
</dbReference>
<dbReference type="Pfam" id="PF00072">
    <property type="entry name" value="Response_reg"/>
    <property type="match status" value="1"/>
</dbReference>
<dbReference type="PANTHER" id="PTHR42713">
    <property type="entry name" value="HISTIDINE KINASE-RELATED"/>
    <property type="match status" value="1"/>
</dbReference>
<dbReference type="STRING" id="1520.LF65_04967"/>
<dbReference type="Gene3D" id="3.40.50.2300">
    <property type="match status" value="1"/>
</dbReference>
<keyword evidence="6" id="KW-0805">Transcription regulation</keyword>
<dbReference type="PROSITE" id="PS01124">
    <property type="entry name" value="HTH_ARAC_FAMILY_2"/>
    <property type="match status" value="1"/>
</dbReference>
<dbReference type="KEGG" id="cbei:LF65_04967"/>
<dbReference type="InterPro" id="IPR011006">
    <property type="entry name" value="CheY-like_superfamily"/>
</dbReference>
<dbReference type="GO" id="GO:0000160">
    <property type="term" value="P:phosphorelay signal transduction system"/>
    <property type="evidence" value="ECO:0007669"/>
    <property type="project" value="UniProtKB-KW"/>
</dbReference>
<dbReference type="SUPFAM" id="SSF52172">
    <property type="entry name" value="CheY-like"/>
    <property type="match status" value="1"/>
</dbReference>
<evidence type="ECO:0000313" key="11">
    <source>
        <dbReference type="Proteomes" id="UP000031866"/>
    </source>
</evidence>
<dbReference type="InterPro" id="IPR051552">
    <property type="entry name" value="HptR"/>
</dbReference>
<keyword evidence="3" id="KW-0963">Cytoplasm</keyword>
<evidence type="ECO:0000256" key="8">
    <source>
        <dbReference type="ARBA" id="ARBA00023163"/>
    </source>
</evidence>
<keyword evidence="8" id="KW-0804">Transcription</keyword>
<keyword evidence="7" id="KW-0238">DNA-binding</keyword>
<dbReference type="InterPro" id="IPR009057">
    <property type="entry name" value="Homeodomain-like_sf"/>
</dbReference>
<dbReference type="PRINTS" id="PR00032">
    <property type="entry name" value="HTHARAC"/>
</dbReference>
<comment type="subcellular location">
    <subcellularLocation>
        <location evidence="1">Cytoplasm</location>
    </subcellularLocation>
</comment>
<gene>
    <name evidence="10" type="ORF">LF65_04967</name>
</gene>
<evidence type="ECO:0000256" key="1">
    <source>
        <dbReference type="ARBA" id="ARBA00004496"/>
    </source>
</evidence>
<dbReference type="Pfam" id="PF12833">
    <property type="entry name" value="HTH_18"/>
    <property type="match status" value="1"/>
</dbReference>
<protein>
    <recommendedName>
        <fullName evidence="2">Stage 0 sporulation protein A homolog</fullName>
    </recommendedName>
</protein>
<keyword evidence="5" id="KW-0902">Two-component regulatory system</keyword>
<evidence type="ECO:0000256" key="3">
    <source>
        <dbReference type="ARBA" id="ARBA00022490"/>
    </source>
</evidence>
<evidence type="ECO:0000256" key="9">
    <source>
        <dbReference type="ARBA" id="ARBA00024867"/>
    </source>
</evidence>
<organism evidence="10 11">
    <name type="scientific">Clostridium beijerinckii</name>
    <name type="common">Clostridium MP</name>
    <dbReference type="NCBI Taxonomy" id="1520"/>
    <lineage>
        <taxon>Bacteria</taxon>
        <taxon>Bacillati</taxon>
        <taxon>Bacillota</taxon>
        <taxon>Clostridia</taxon>
        <taxon>Eubacteriales</taxon>
        <taxon>Clostridiaceae</taxon>
        <taxon>Clostridium</taxon>
    </lineage>
</organism>
<dbReference type="Proteomes" id="UP000031866">
    <property type="component" value="Chromosome"/>
</dbReference>
<comment type="function">
    <text evidence="9">May play the central regulatory role in sporulation. It may be an element of the effector pathway responsible for the activation of sporulation genes in response to nutritional stress. Spo0A may act in concert with spo0H (a sigma factor) to control the expression of some genes that are critical to the sporulation process.</text>
</comment>
<evidence type="ECO:0000256" key="5">
    <source>
        <dbReference type="ARBA" id="ARBA00023012"/>
    </source>
</evidence>
<dbReference type="CDD" id="cd17536">
    <property type="entry name" value="REC_YesN-like"/>
    <property type="match status" value="1"/>
</dbReference>
<dbReference type="EMBL" id="CP010086">
    <property type="protein sequence ID" value="AJH01496.1"/>
    <property type="molecule type" value="Genomic_DNA"/>
</dbReference>
<dbReference type="InterPro" id="IPR018060">
    <property type="entry name" value="HTH_AraC"/>
</dbReference>
<keyword evidence="4" id="KW-0597">Phosphoprotein</keyword>
<dbReference type="SMART" id="SM00448">
    <property type="entry name" value="REC"/>
    <property type="match status" value="1"/>
</dbReference>
<dbReference type="OrthoDB" id="384217at2"/>
<evidence type="ECO:0000256" key="7">
    <source>
        <dbReference type="ARBA" id="ARBA00023125"/>
    </source>
</evidence>
<evidence type="ECO:0000256" key="4">
    <source>
        <dbReference type="ARBA" id="ARBA00022553"/>
    </source>
</evidence>
<dbReference type="InterPro" id="IPR020449">
    <property type="entry name" value="Tscrpt_reg_AraC-type_HTH"/>
</dbReference>
<dbReference type="SMART" id="SM00342">
    <property type="entry name" value="HTH_ARAC"/>
    <property type="match status" value="1"/>
</dbReference>
<dbReference type="AlphaFoldDB" id="A0A0B5QKP4"/>
<reference evidence="11" key="1">
    <citation type="submission" date="2014-12" db="EMBL/GenBank/DDBJ databases">
        <title>Genome sequence of Clostridium beijerinckii strain 59B.</title>
        <authorList>
            <person name="Little G.T."/>
            <person name="Minton N.P."/>
        </authorList>
    </citation>
    <scope>NUCLEOTIDE SEQUENCE [LARGE SCALE GENOMIC DNA]</scope>
    <source>
        <strain evidence="11">59B</strain>
    </source>
</reference>
<proteinExistence type="predicted"/>
<dbReference type="GO" id="GO:0003700">
    <property type="term" value="F:DNA-binding transcription factor activity"/>
    <property type="evidence" value="ECO:0007669"/>
    <property type="project" value="InterPro"/>
</dbReference>
<evidence type="ECO:0000256" key="6">
    <source>
        <dbReference type="ARBA" id="ARBA00023015"/>
    </source>
</evidence>
<evidence type="ECO:0000313" key="10">
    <source>
        <dbReference type="EMBL" id="AJH01496.1"/>
    </source>
</evidence>
<dbReference type="RefSeq" id="WP_023973607.1">
    <property type="nucleotide sequence ID" value="NZ_CP010086.2"/>
</dbReference>
<dbReference type="SUPFAM" id="SSF46689">
    <property type="entry name" value="Homeodomain-like"/>
    <property type="match status" value="2"/>
</dbReference>